<dbReference type="GO" id="GO:0061665">
    <property type="term" value="F:SUMO ligase activity"/>
    <property type="evidence" value="ECO:0007669"/>
    <property type="project" value="TreeGrafter"/>
</dbReference>
<dbReference type="PANTHER" id="PTHR21330">
    <property type="entry name" value="E3 SUMO-PROTEIN LIGASE NSE2"/>
    <property type="match status" value="1"/>
</dbReference>
<evidence type="ECO:0000256" key="10">
    <source>
        <dbReference type="PROSITE-ProRule" id="PRU00452"/>
    </source>
</evidence>
<dbReference type="AlphaFoldDB" id="A0A8B8KFJ6"/>
<keyword evidence="4" id="KW-0808">Transferase</keyword>
<dbReference type="InterPro" id="IPR004181">
    <property type="entry name" value="Znf_MIZ"/>
</dbReference>
<evidence type="ECO:0000259" key="11">
    <source>
        <dbReference type="PROSITE" id="PS51044"/>
    </source>
</evidence>
<reference evidence="13" key="2">
    <citation type="submission" date="2025-08" db="UniProtKB">
        <authorList>
            <consortium name="RefSeq"/>
        </authorList>
    </citation>
    <scope>IDENTIFICATION</scope>
    <source>
        <tissue evidence="13">Young leaves</tissue>
    </source>
</reference>
<gene>
    <name evidence="13" type="primary">LOC113855230</name>
</gene>
<organism evidence="12 13">
    <name type="scientific">Abrus precatorius</name>
    <name type="common">Indian licorice</name>
    <name type="synonym">Glycine abrus</name>
    <dbReference type="NCBI Taxonomy" id="3816"/>
    <lineage>
        <taxon>Eukaryota</taxon>
        <taxon>Viridiplantae</taxon>
        <taxon>Streptophyta</taxon>
        <taxon>Embryophyta</taxon>
        <taxon>Tracheophyta</taxon>
        <taxon>Spermatophyta</taxon>
        <taxon>Magnoliopsida</taxon>
        <taxon>eudicotyledons</taxon>
        <taxon>Gunneridae</taxon>
        <taxon>Pentapetalae</taxon>
        <taxon>rosids</taxon>
        <taxon>fabids</taxon>
        <taxon>Fabales</taxon>
        <taxon>Fabaceae</taxon>
        <taxon>Papilionoideae</taxon>
        <taxon>50 kb inversion clade</taxon>
        <taxon>NPAAA clade</taxon>
        <taxon>indigoferoid/millettioid clade</taxon>
        <taxon>Abreae</taxon>
        <taxon>Abrus</taxon>
    </lineage>
</organism>
<evidence type="ECO:0000256" key="5">
    <source>
        <dbReference type="ARBA" id="ARBA00022723"/>
    </source>
</evidence>
<accession>A0A8B8KFJ6</accession>
<comment type="subcellular location">
    <subcellularLocation>
        <location evidence="1">Nucleus</location>
    </subcellularLocation>
</comment>
<protein>
    <submittedName>
        <fullName evidence="13">E3 SUMO-protein ligase MMS21 isoform X2</fullName>
    </submittedName>
</protein>
<dbReference type="Gene3D" id="3.30.40.10">
    <property type="entry name" value="Zinc/RING finger domain, C3HC4 (zinc finger)"/>
    <property type="match status" value="1"/>
</dbReference>
<keyword evidence="13" id="KW-0436">Ligase</keyword>
<evidence type="ECO:0000256" key="4">
    <source>
        <dbReference type="ARBA" id="ARBA00022679"/>
    </source>
</evidence>
<dbReference type="Pfam" id="PF11789">
    <property type="entry name" value="zf-Nse"/>
    <property type="match status" value="1"/>
</dbReference>
<proteinExistence type="inferred from homology"/>
<keyword evidence="6 10" id="KW-0863">Zinc-finger</keyword>
<evidence type="ECO:0000256" key="6">
    <source>
        <dbReference type="ARBA" id="ARBA00022771"/>
    </source>
</evidence>
<sequence>MAASTSHGGGAARLRNAATTFCSDTQPLIADIRKTVLLMKEIAVQFEKENLSDKVKELEDAVVELVGLSEISVHFSSAVQGFANTYQPREQNVHHAGQPMPGEEQEEIVMTGTQSNILNITCPLTGKPITELAEPVRSLECRHIYEKKVIMQYLKSKQHRGRCPISGCPKILQADKLVHDPLLLVEIDEMRKMNKETDVEDFTMLSED</sequence>
<reference evidence="12" key="1">
    <citation type="journal article" date="2019" name="Toxins">
        <title>Detection of Abrin-Like and Prepropulchellin-Like Toxin Genes and Transcripts Using Whole Genome Sequencing and Full-Length Transcript Sequencing of Abrus precatorius.</title>
        <authorList>
            <person name="Hovde B.T."/>
            <person name="Daligault H.E."/>
            <person name="Hanschen E.R."/>
            <person name="Kunde Y.A."/>
            <person name="Johnson M.B."/>
            <person name="Starkenburg S.R."/>
            <person name="Johnson S.L."/>
        </authorList>
    </citation>
    <scope>NUCLEOTIDE SEQUENCE [LARGE SCALE GENOMIC DNA]</scope>
</reference>
<comment type="similarity">
    <text evidence="3">Belongs to the NSE2 family.</text>
</comment>
<dbReference type="SUPFAM" id="SSF57850">
    <property type="entry name" value="RING/U-box"/>
    <property type="match status" value="1"/>
</dbReference>
<keyword evidence="9" id="KW-0539">Nucleus</keyword>
<dbReference type="Proteomes" id="UP000694853">
    <property type="component" value="Unplaced"/>
</dbReference>
<evidence type="ECO:0000256" key="8">
    <source>
        <dbReference type="ARBA" id="ARBA00022833"/>
    </source>
</evidence>
<comment type="pathway">
    <text evidence="2">Protein modification; protein sumoylation.</text>
</comment>
<feature type="domain" description="SP-RING-type" evidence="11">
    <location>
        <begin position="104"/>
        <end position="192"/>
    </location>
</feature>
<evidence type="ECO:0000256" key="3">
    <source>
        <dbReference type="ARBA" id="ARBA00008212"/>
    </source>
</evidence>
<dbReference type="GO" id="GO:0005634">
    <property type="term" value="C:nucleus"/>
    <property type="evidence" value="ECO:0007669"/>
    <property type="project" value="UniProtKB-SubCell"/>
</dbReference>
<evidence type="ECO:0000256" key="7">
    <source>
        <dbReference type="ARBA" id="ARBA00022786"/>
    </source>
</evidence>
<keyword evidence="7" id="KW-0833">Ubl conjugation pathway</keyword>
<keyword evidence="5" id="KW-0479">Metal-binding</keyword>
<dbReference type="GO" id="GO:0030915">
    <property type="term" value="C:Smc5-Smc6 complex"/>
    <property type="evidence" value="ECO:0007669"/>
    <property type="project" value="InterPro"/>
</dbReference>
<dbReference type="GeneID" id="113855230"/>
<dbReference type="UniPathway" id="UPA00886"/>
<dbReference type="RefSeq" id="XP_027342580.1">
    <property type="nucleotide sequence ID" value="XM_027486779.1"/>
</dbReference>
<evidence type="ECO:0000313" key="12">
    <source>
        <dbReference type="Proteomes" id="UP000694853"/>
    </source>
</evidence>
<dbReference type="GO" id="GO:0016874">
    <property type="term" value="F:ligase activity"/>
    <property type="evidence" value="ECO:0007669"/>
    <property type="project" value="UniProtKB-KW"/>
</dbReference>
<evidence type="ECO:0000256" key="1">
    <source>
        <dbReference type="ARBA" id="ARBA00004123"/>
    </source>
</evidence>
<dbReference type="InterPro" id="IPR013083">
    <property type="entry name" value="Znf_RING/FYVE/PHD"/>
</dbReference>
<dbReference type="CDD" id="cd16651">
    <property type="entry name" value="SPL-RING_NSE2"/>
    <property type="match status" value="1"/>
</dbReference>
<evidence type="ECO:0000256" key="2">
    <source>
        <dbReference type="ARBA" id="ARBA00004718"/>
    </source>
</evidence>
<name>A0A8B8KFJ6_ABRPR</name>
<dbReference type="GO" id="GO:0000724">
    <property type="term" value="P:double-strand break repair via homologous recombination"/>
    <property type="evidence" value="ECO:0007669"/>
    <property type="project" value="InterPro"/>
</dbReference>
<dbReference type="PANTHER" id="PTHR21330:SF1">
    <property type="entry name" value="E3 SUMO-PROTEIN LIGASE NSE2"/>
    <property type="match status" value="1"/>
</dbReference>
<evidence type="ECO:0000313" key="13">
    <source>
        <dbReference type="RefSeq" id="XP_027342580.1"/>
    </source>
</evidence>
<dbReference type="GO" id="GO:0016925">
    <property type="term" value="P:protein sumoylation"/>
    <property type="evidence" value="ECO:0007669"/>
    <property type="project" value="UniProtKB-UniPathway"/>
</dbReference>
<evidence type="ECO:0000256" key="9">
    <source>
        <dbReference type="ARBA" id="ARBA00023242"/>
    </source>
</evidence>
<dbReference type="GO" id="GO:0008270">
    <property type="term" value="F:zinc ion binding"/>
    <property type="evidence" value="ECO:0007669"/>
    <property type="project" value="UniProtKB-KW"/>
</dbReference>
<dbReference type="PROSITE" id="PS51044">
    <property type="entry name" value="ZF_SP_RING"/>
    <property type="match status" value="1"/>
</dbReference>
<keyword evidence="8" id="KW-0862">Zinc</keyword>
<keyword evidence="12" id="KW-1185">Reference proteome</keyword>
<dbReference type="InterPro" id="IPR026846">
    <property type="entry name" value="Nse2(Mms21)"/>
</dbReference>